<name>A0A392NYJ4_9FABA</name>
<comment type="caution">
    <text evidence="2">The sequence shown here is derived from an EMBL/GenBank/DDBJ whole genome shotgun (WGS) entry which is preliminary data.</text>
</comment>
<dbReference type="Pfam" id="PF13456">
    <property type="entry name" value="RVT_3"/>
    <property type="match status" value="1"/>
</dbReference>
<dbReference type="GO" id="GO:0003676">
    <property type="term" value="F:nucleic acid binding"/>
    <property type="evidence" value="ECO:0007669"/>
    <property type="project" value="InterPro"/>
</dbReference>
<evidence type="ECO:0000313" key="2">
    <source>
        <dbReference type="EMBL" id="MCI04514.1"/>
    </source>
</evidence>
<dbReference type="AlphaFoldDB" id="A0A392NYJ4"/>
<gene>
    <name evidence="2" type="ORF">A2U01_0025561</name>
</gene>
<organism evidence="2 3">
    <name type="scientific">Trifolium medium</name>
    <dbReference type="NCBI Taxonomy" id="97028"/>
    <lineage>
        <taxon>Eukaryota</taxon>
        <taxon>Viridiplantae</taxon>
        <taxon>Streptophyta</taxon>
        <taxon>Embryophyta</taxon>
        <taxon>Tracheophyta</taxon>
        <taxon>Spermatophyta</taxon>
        <taxon>Magnoliopsida</taxon>
        <taxon>eudicotyledons</taxon>
        <taxon>Gunneridae</taxon>
        <taxon>Pentapetalae</taxon>
        <taxon>rosids</taxon>
        <taxon>fabids</taxon>
        <taxon>Fabales</taxon>
        <taxon>Fabaceae</taxon>
        <taxon>Papilionoideae</taxon>
        <taxon>50 kb inversion clade</taxon>
        <taxon>NPAAA clade</taxon>
        <taxon>Hologalegina</taxon>
        <taxon>IRL clade</taxon>
        <taxon>Trifolieae</taxon>
        <taxon>Trifolium</taxon>
    </lineage>
</organism>
<evidence type="ECO:0000259" key="1">
    <source>
        <dbReference type="Pfam" id="PF13456"/>
    </source>
</evidence>
<dbReference type="Proteomes" id="UP000265520">
    <property type="component" value="Unassembled WGS sequence"/>
</dbReference>
<dbReference type="CDD" id="cd06222">
    <property type="entry name" value="RNase_H_like"/>
    <property type="match status" value="1"/>
</dbReference>
<keyword evidence="3" id="KW-1185">Reference proteome</keyword>
<protein>
    <submittedName>
        <fullName evidence="2">Ribonuclease H protein</fullName>
    </submittedName>
</protein>
<evidence type="ECO:0000313" key="3">
    <source>
        <dbReference type="Proteomes" id="UP000265520"/>
    </source>
</evidence>
<dbReference type="EMBL" id="LXQA010055643">
    <property type="protein sequence ID" value="MCI04514.1"/>
    <property type="molecule type" value="Genomic_DNA"/>
</dbReference>
<accession>A0A392NYJ4</accession>
<dbReference type="InterPro" id="IPR044730">
    <property type="entry name" value="RNase_H-like_dom_plant"/>
</dbReference>
<dbReference type="SUPFAM" id="SSF53098">
    <property type="entry name" value="Ribonuclease H-like"/>
    <property type="match status" value="1"/>
</dbReference>
<reference evidence="2 3" key="1">
    <citation type="journal article" date="2018" name="Front. Plant Sci.">
        <title>Red Clover (Trifolium pratense) and Zigzag Clover (T. medium) - A Picture of Genomic Similarities and Differences.</title>
        <authorList>
            <person name="Dluhosova J."/>
            <person name="Istvanek J."/>
            <person name="Nedelnik J."/>
            <person name="Repkova J."/>
        </authorList>
    </citation>
    <scope>NUCLEOTIDE SEQUENCE [LARGE SCALE GENOMIC DNA]</scope>
    <source>
        <strain evidence="3">cv. 10/8</strain>
        <tissue evidence="2">Leaf</tissue>
    </source>
</reference>
<feature type="domain" description="RNase H type-1" evidence="1">
    <location>
        <begin position="9"/>
        <end position="79"/>
    </location>
</feature>
<proteinExistence type="predicted"/>
<dbReference type="GO" id="GO:0004523">
    <property type="term" value="F:RNA-DNA hybrid ribonuclease activity"/>
    <property type="evidence" value="ECO:0007669"/>
    <property type="project" value="InterPro"/>
</dbReference>
<dbReference type="InterPro" id="IPR012337">
    <property type="entry name" value="RNaseH-like_sf"/>
</dbReference>
<dbReference type="InterPro" id="IPR002156">
    <property type="entry name" value="RNaseH_domain"/>
</dbReference>
<dbReference type="Gene3D" id="3.30.420.10">
    <property type="entry name" value="Ribonuclease H-like superfamily/Ribonuclease H"/>
    <property type="match status" value="1"/>
</dbReference>
<feature type="non-terminal residue" evidence="2">
    <location>
        <position position="1"/>
    </location>
</feature>
<dbReference type="InterPro" id="IPR036397">
    <property type="entry name" value="RNaseH_sf"/>
</dbReference>
<sequence>TSQFRWFIMVNGIWISGFSGYLDIANNTFVELMTLYYGIKIAREASYNRLFCYSDSKTVLNLISKDRNLFNCYATTIANIQDM</sequence>